<proteinExistence type="predicted"/>
<reference evidence="2 3" key="1">
    <citation type="submission" date="2020-02" db="EMBL/GenBank/DDBJ databases">
        <authorList>
            <person name="Criscuolo A."/>
        </authorList>
    </citation>
    <scope>NUCLEOTIDE SEQUENCE [LARGE SCALE GENOMIC DNA]</scope>
    <source>
        <strain evidence="2">CIP105534</strain>
    </source>
</reference>
<keyword evidence="1" id="KW-0812">Transmembrane</keyword>
<accession>A0A6J4GUJ3</accession>
<sequence>MKTPQKSSGRKWIIRVILMVIAIALFCTSIFGNVFSLIIEKEYFIPEQSSIFTFTETVGNEGSSDLWRYGEDYSNYYFNLSTFDNAVLFFPKKNVNNCPGFNPEDVTTWCKVKVPKY</sequence>
<keyword evidence="1" id="KW-0472">Membrane</keyword>
<keyword evidence="3" id="KW-1185">Reference proteome</keyword>
<dbReference type="EMBL" id="CADCSU010000155">
    <property type="protein sequence ID" value="CAA9202547.1"/>
    <property type="molecule type" value="Genomic_DNA"/>
</dbReference>
<feature type="transmembrane region" description="Helical" evidence="1">
    <location>
        <begin position="12"/>
        <end position="39"/>
    </location>
</feature>
<evidence type="ECO:0000256" key="1">
    <source>
        <dbReference type="SAM" id="Phobius"/>
    </source>
</evidence>
<organism evidence="2 3">
    <name type="scientific">Flavobacterium bizetiae</name>
    <dbReference type="NCBI Taxonomy" id="2704140"/>
    <lineage>
        <taxon>Bacteria</taxon>
        <taxon>Pseudomonadati</taxon>
        <taxon>Bacteroidota</taxon>
        <taxon>Flavobacteriia</taxon>
        <taxon>Flavobacteriales</taxon>
        <taxon>Flavobacteriaceae</taxon>
        <taxon>Flavobacterium</taxon>
    </lineage>
</organism>
<dbReference type="Proteomes" id="UP000479938">
    <property type="component" value="Unassembled WGS sequence"/>
</dbReference>
<evidence type="ECO:0000313" key="3">
    <source>
        <dbReference type="Proteomes" id="UP000479938"/>
    </source>
</evidence>
<name>A0A6J4GUJ3_9FLAO</name>
<gene>
    <name evidence="2" type="ORF">FLA105534_04125</name>
</gene>
<keyword evidence="1" id="KW-1133">Transmembrane helix</keyword>
<dbReference type="RefSeq" id="WP_173972646.1">
    <property type="nucleotide sequence ID" value="NZ_CADCSU010000155.1"/>
</dbReference>
<dbReference type="AlphaFoldDB" id="A0A6J4GUJ3"/>
<evidence type="ECO:0000313" key="2">
    <source>
        <dbReference type="EMBL" id="CAA9202547.1"/>
    </source>
</evidence>
<protein>
    <submittedName>
        <fullName evidence="2">Uncharacterized protein</fullName>
    </submittedName>
</protein>